<proteinExistence type="predicted"/>
<accession>A0AAU2AEA7</accession>
<evidence type="ECO:0000256" key="1">
    <source>
        <dbReference type="ARBA" id="ARBA00023125"/>
    </source>
</evidence>
<evidence type="ECO:0000256" key="3">
    <source>
        <dbReference type="PROSITE-ProRule" id="PRU01248"/>
    </source>
</evidence>
<evidence type="ECO:0000256" key="2">
    <source>
        <dbReference type="ARBA" id="ARBA00023172"/>
    </source>
</evidence>
<dbReference type="AlphaFoldDB" id="A0AAU2AEA7"/>
<evidence type="ECO:0000313" key="5">
    <source>
        <dbReference type="EMBL" id="WTT22054.1"/>
    </source>
</evidence>
<dbReference type="Gene3D" id="1.10.150.130">
    <property type="match status" value="1"/>
</dbReference>
<protein>
    <submittedName>
        <fullName evidence="5">Site-specific integrase</fullName>
    </submittedName>
</protein>
<dbReference type="GO" id="GO:0003677">
    <property type="term" value="F:DNA binding"/>
    <property type="evidence" value="ECO:0007669"/>
    <property type="project" value="UniProtKB-UniRule"/>
</dbReference>
<dbReference type="InterPro" id="IPR010998">
    <property type="entry name" value="Integrase_recombinase_N"/>
</dbReference>
<organism evidence="5">
    <name type="scientific">Streptomyces sp. NBC_00093</name>
    <dbReference type="NCBI Taxonomy" id="2975649"/>
    <lineage>
        <taxon>Bacteria</taxon>
        <taxon>Bacillati</taxon>
        <taxon>Actinomycetota</taxon>
        <taxon>Actinomycetes</taxon>
        <taxon>Kitasatosporales</taxon>
        <taxon>Streptomycetaceae</taxon>
        <taxon>Streptomyces</taxon>
    </lineage>
</organism>
<name>A0AAU2AEA7_9ACTN</name>
<keyword evidence="2" id="KW-0233">DNA recombination</keyword>
<dbReference type="InterPro" id="IPR044068">
    <property type="entry name" value="CB"/>
</dbReference>
<dbReference type="InterPro" id="IPR011010">
    <property type="entry name" value="DNA_brk_join_enz"/>
</dbReference>
<dbReference type="GO" id="GO:0006310">
    <property type="term" value="P:DNA recombination"/>
    <property type="evidence" value="ECO:0007669"/>
    <property type="project" value="UniProtKB-KW"/>
</dbReference>
<dbReference type="EMBL" id="CP108222">
    <property type="protein sequence ID" value="WTT22054.1"/>
    <property type="molecule type" value="Genomic_DNA"/>
</dbReference>
<dbReference type="SUPFAM" id="SSF47823">
    <property type="entry name" value="lambda integrase-like, N-terminal domain"/>
    <property type="match status" value="1"/>
</dbReference>
<feature type="domain" description="Core-binding (CB)" evidence="4">
    <location>
        <begin position="48"/>
        <end position="136"/>
    </location>
</feature>
<dbReference type="Gene3D" id="1.10.443.10">
    <property type="entry name" value="Intergrase catalytic core"/>
    <property type="match status" value="1"/>
</dbReference>
<reference evidence="5" key="1">
    <citation type="submission" date="2022-10" db="EMBL/GenBank/DDBJ databases">
        <title>The complete genomes of actinobacterial strains from the NBC collection.</title>
        <authorList>
            <person name="Joergensen T.S."/>
            <person name="Alvarez Arevalo M."/>
            <person name="Sterndorff E.B."/>
            <person name="Faurdal D."/>
            <person name="Vuksanovic O."/>
            <person name="Mourched A.-S."/>
            <person name="Charusanti P."/>
            <person name="Shaw S."/>
            <person name="Blin K."/>
            <person name="Weber T."/>
        </authorList>
    </citation>
    <scope>NUCLEOTIDE SEQUENCE</scope>
    <source>
        <strain evidence="5">NBC_00093</strain>
    </source>
</reference>
<evidence type="ECO:0000259" key="4">
    <source>
        <dbReference type="PROSITE" id="PS51900"/>
    </source>
</evidence>
<dbReference type="PROSITE" id="PS51900">
    <property type="entry name" value="CB"/>
    <property type="match status" value="1"/>
</dbReference>
<gene>
    <name evidence="5" type="ORF">OHA22_44255</name>
</gene>
<dbReference type="GO" id="GO:0015074">
    <property type="term" value="P:DNA integration"/>
    <property type="evidence" value="ECO:0007669"/>
    <property type="project" value="InterPro"/>
</dbReference>
<dbReference type="SUPFAM" id="SSF56349">
    <property type="entry name" value="DNA breaking-rejoining enzymes"/>
    <property type="match status" value="1"/>
</dbReference>
<dbReference type="InterPro" id="IPR013762">
    <property type="entry name" value="Integrase-like_cat_sf"/>
</dbReference>
<sequence>MPYFFTSSSHLFRHQKALGKLGFDVSQLLSGPATLPEGTPFFVDEDMRPVEPMCSYFFDLARHVGSESLRDYAYDLMGLEDFLARVLDPPSDLLSATEADLVAFRRWRTQLALAPVGPATWRRNRTAINGFYDWAVGTGLLERRPYARRRSGRDALSWGAAADLDVRHLSRAQYVTLHRVGLGGDLPDGSADPGFRRAGRLRNMAGADLAVTTGMRLREFSCLLDMEVPRPCPGAGAVPVALGAIAKYGFARVVMVQQAVLRSLELYRRTERAAQVARSHRALWRRRAELFVVDDVDGRRVRVSGLLHGRRRSFEVAAMPARLRRIAVLERERGLEPLGLFVGRGGGVLSASRWQQVFDAAAERARRLSEASGGVEMPRKVRLHDLRHTFAVFMLRLLTEQVVEDERRRREAGGSGVWLLQHVARSPLMILQRLLGHRDPRSTMKYLRYLEDVSAIVARAVEEWTREDRTFADYALLCAGRDGGGV</sequence>
<keyword evidence="1 3" id="KW-0238">DNA-binding</keyword>